<protein>
    <submittedName>
        <fullName evidence="2">Uncharacterized protein</fullName>
    </submittedName>
</protein>
<keyword evidence="1" id="KW-0812">Transmembrane</keyword>
<dbReference type="AlphaFoldDB" id="G5B2B7"/>
<gene>
    <name evidence="2" type="ORF">GW7_07262</name>
</gene>
<sequence length="145" mass="16248">MLATLIIFIVDLMLASAVVITLYAVYLIAATSIFISVVFYIYKEEMEKNCDLNKGRTLAMPNSSSAAGETVAGHTEKVSSRTLPVYFPAVRERAFLSKESDALLRHKELCTVEEPWGKDWQIPSTTNEEFFFQVSLSDVQLNAPF</sequence>
<evidence type="ECO:0000256" key="1">
    <source>
        <dbReference type="SAM" id="Phobius"/>
    </source>
</evidence>
<evidence type="ECO:0000313" key="2">
    <source>
        <dbReference type="EMBL" id="EHB03428.1"/>
    </source>
</evidence>
<keyword evidence="1" id="KW-0472">Membrane</keyword>
<dbReference type="Proteomes" id="UP000006813">
    <property type="component" value="Unassembled WGS sequence"/>
</dbReference>
<dbReference type="InParanoid" id="G5B2B7"/>
<proteinExistence type="predicted"/>
<evidence type="ECO:0000313" key="3">
    <source>
        <dbReference type="Proteomes" id="UP000006813"/>
    </source>
</evidence>
<feature type="transmembrane region" description="Helical" evidence="1">
    <location>
        <begin position="25"/>
        <end position="42"/>
    </location>
</feature>
<name>G5B2B7_HETGA</name>
<organism evidence="2 3">
    <name type="scientific">Heterocephalus glaber</name>
    <name type="common">Naked mole rat</name>
    <dbReference type="NCBI Taxonomy" id="10181"/>
    <lineage>
        <taxon>Eukaryota</taxon>
        <taxon>Metazoa</taxon>
        <taxon>Chordata</taxon>
        <taxon>Craniata</taxon>
        <taxon>Vertebrata</taxon>
        <taxon>Euteleostomi</taxon>
        <taxon>Mammalia</taxon>
        <taxon>Eutheria</taxon>
        <taxon>Euarchontoglires</taxon>
        <taxon>Glires</taxon>
        <taxon>Rodentia</taxon>
        <taxon>Hystricomorpha</taxon>
        <taxon>Bathyergidae</taxon>
        <taxon>Heterocephalus</taxon>
    </lineage>
</organism>
<dbReference type="EMBL" id="JH168077">
    <property type="protein sequence ID" value="EHB03428.1"/>
    <property type="molecule type" value="Genomic_DNA"/>
</dbReference>
<accession>G5B2B7</accession>
<keyword evidence="1" id="KW-1133">Transmembrane helix</keyword>
<reference evidence="2 3" key="1">
    <citation type="journal article" date="2011" name="Nature">
        <title>Genome sequencing reveals insights into physiology and longevity of the naked mole rat.</title>
        <authorList>
            <person name="Kim E.B."/>
            <person name="Fang X."/>
            <person name="Fushan A.A."/>
            <person name="Huang Z."/>
            <person name="Lobanov A.V."/>
            <person name="Han L."/>
            <person name="Marino S.M."/>
            <person name="Sun X."/>
            <person name="Turanov A.A."/>
            <person name="Yang P."/>
            <person name="Yim S.H."/>
            <person name="Zhao X."/>
            <person name="Kasaikina M.V."/>
            <person name="Stoletzki N."/>
            <person name="Peng C."/>
            <person name="Polak P."/>
            <person name="Xiong Z."/>
            <person name="Kiezun A."/>
            <person name="Zhu Y."/>
            <person name="Chen Y."/>
            <person name="Kryukov G.V."/>
            <person name="Zhang Q."/>
            <person name="Peshkin L."/>
            <person name="Yang L."/>
            <person name="Bronson R.T."/>
            <person name="Buffenstein R."/>
            <person name="Wang B."/>
            <person name="Han C."/>
            <person name="Li Q."/>
            <person name="Chen L."/>
            <person name="Zhao W."/>
            <person name="Sunyaev S.R."/>
            <person name="Park T.J."/>
            <person name="Zhang G."/>
            <person name="Wang J."/>
            <person name="Gladyshev V.N."/>
        </authorList>
    </citation>
    <scope>NUCLEOTIDE SEQUENCE [LARGE SCALE GENOMIC DNA]</scope>
</reference>